<feature type="compositionally biased region" description="Pro residues" evidence="2">
    <location>
        <begin position="246"/>
        <end position="257"/>
    </location>
</feature>
<feature type="compositionally biased region" description="Low complexity" evidence="2">
    <location>
        <begin position="349"/>
        <end position="358"/>
    </location>
</feature>
<evidence type="ECO:0000259" key="3">
    <source>
        <dbReference type="PROSITE" id="PS50115"/>
    </source>
</evidence>
<dbReference type="InterPro" id="IPR001164">
    <property type="entry name" value="ArfGAP_dom"/>
</dbReference>
<keyword evidence="1" id="KW-0862">Zinc</keyword>
<reference evidence="4" key="1">
    <citation type="submission" date="2022-02" db="EMBL/GenBank/DDBJ databases">
        <authorList>
            <person name="Giguere J D."/>
        </authorList>
    </citation>
    <scope>NUCLEOTIDE SEQUENCE</scope>
    <source>
        <strain evidence="4">CCAP 1055/1</strain>
    </source>
</reference>
<evidence type="ECO:0000256" key="2">
    <source>
        <dbReference type="SAM" id="MobiDB-lite"/>
    </source>
</evidence>
<dbReference type="Gene3D" id="1.10.220.150">
    <property type="entry name" value="Arf GTPase activating protein"/>
    <property type="match status" value="1"/>
</dbReference>
<dbReference type="Proteomes" id="UP000836788">
    <property type="component" value="Chromosome 1"/>
</dbReference>
<organism evidence="4">
    <name type="scientific">Phaeodactylum tricornutum</name>
    <name type="common">Diatom</name>
    <dbReference type="NCBI Taxonomy" id="2850"/>
    <lineage>
        <taxon>Eukaryota</taxon>
        <taxon>Sar</taxon>
        <taxon>Stramenopiles</taxon>
        <taxon>Ochrophyta</taxon>
        <taxon>Bacillariophyta</taxon>
        <taxon>Bacillariophyceae</taxon>
        <taxon>Bacillariophycidae</taxon>
        <taxon>Naviculales</taxon>
        <taxon>Phaeodactylaceae</taxon>
        <taxon>Phaeodactylum</taxon>
    </lineage>
</organism>
<feature type="compositionally biased region" description="Low complexity" evidence="2">
    <location>
        <begin position="569"/>
        <end position="585"/>
    </location>
</feature>
<feature type="domain" description="Arf-GAP" evidence="3">
    <location>
        <begin position="32"/>
        <end position="158"/>
    </location>
</feature>
<dbReference type="InterPro" id="IPR037278">
    <property type="entry name" value="ARFGAP/RecO"/>
</dbReference>
<feature type="compositionally biased region" description="Polar residues" evidence="2">
    <location>
        <begin position="767"/>
        <end position="776"/>
    </location>
</feature>
<dbReference type="GO" id="GO:0005096">
    <property type="term" value="F:GTPase activator activity"/>
    <property type="evidence" value="ECO:0007669"/>
    <property type="project" value="InterPro"/>
</dbReference>
<feature type="compositionally biased region" description="Polar residues" evidence="2">
    <location>
        <begin position="509"/>
        <end position="519"/>
    </location>
</feature>
<dbReference type="PROSITE" id="PS50115">
    <property type="entry name" value="ARFGAP"/>
    <property type="match status" value="1"/>
</dbReference>
<feature type="region of interest" description="Disordered" evidence="2">
    <location>
        <begin position="331"/>
        <end position="437"/>
    </location>
</feature>
<dbReference type="SUPFAM" id="SSF57863">
    <property type="entry name" value="ArfGap/RecO-like zinc finger"/>
    <property type="match status" value="1"/>
</dbReference>
<keyword evidence="1" id="KW-0479">Metal-binding</keyword>
<feature type="compositionally biased region" description="Polar residues" evidence="2">
    <location>
        <begin position="267"/>
        <end position="297"/>
    </location>
</feature>
<feature type="compositionally biased region" description="Low complexity" evidence="2">
    <location>
        <begin position="157"/>
        <end position="171"/>
    </location>
</feature>
<feature type="compositionally biased region" description="Polar residues" evidence="2">
    <location>
        <begin position="18"/>
        <end position="32"/>
    </location>
</feature>
<evidence type="ECO:0000256" key="1">
    <source>
        <dbReference type="PROSITE-ProRule" id="PRU00288"/>
    </source>
</evidence>
<sequence>MLQPPGSHNGAGSRNVRRQNQGHSKNASTSPDDQVRLLQRLPPNKRCCDCRAKLPSCVNLTVGSFVCPACAGIHRELNQRVKGVGHSSFTDKEVEFLQSVGNNDLINAIYLATYDDAQSSRGGRIQEPKDNTDPQHLKTWIRRKYVDRAWYRPSSSTAAAPHPTQQPPHATIVAIPPTAPGTAGSTDFWSNNNNHASPAPAWDAFGSNNTTATTNAGSSQSGFGPAQSPPPQAPNVVTNFANFNTAPPPTQHGPPNPGQQLQQQQQAVNSFANFEASGSNGNGTQQQPNSGFANFNSPAATIVGQQQFSTNAGAQQQPPLNTLANLNASTSTVAASGSQQPQFRSNTGVPQQQQPVPQISAFSNSGATSATTAPQPQPGFANFNSGAYADPQQYFSTNSGSQQPQSSPQPSGIANLNTGQAPATLNNGTQLPQPGFANFNATSAGVAATQQYFPQNNNNSSHQAQLPSAQTSGFATIHSGGVHGTNNAPNQPQPAVPNFNPNAAGSVPGGQQQFSPNGNSHQIQQPSPHSSGFANFNSGGPPAATDNAAQQPHSGFPNVDGTSVGKVHGGQQQISSNSNSHRIQQPSGVATFNLGSAPASPKNTRQQPGFNHFNTASAAPGGQQQFSNGSSPRMQMPSPQPNGFANSSTGGEVNKAMQRAQFASPGSQSVQDSSIPGNDGLHHRGVNSSITQGGIPFVQGRNTEQPISSVQQPMHFQGGSISLSDGLRESHISSITRGMGNLGNIASQAGSVPHAMNQTSIHQQPISELSEQQKSQHNIHHIHSSPGPDRQTPTEAAKITSTDGDSAPNDGKTASVYMENHPSKFTAGQTVYYKSSTYVGKAKIMKVHLDDDLEPFYTILVDGKEKQTDNGHLSERSPLEEKVQELIGSLTEDQLLQVHQFIIRFPLTVTSSETDSVVPPAASATIITGSRQPPVLASTSSMYPPASLTANVPIPGSGQQQAATGDAPMSPKGNPFDLY</sequence>
<dbReference type="EMBL" id="OU594942">
    <property type="protein sequence ID" value="CAG9276982.1"/>
    <property type="molecule type" value="Genomic_DNA"/>
</dbReference>
<feature type="compositionally biased region" description="Low complexity" evidence="2">
    <location>
        <begin position="399"/>
        <end position="412"/>
    </location>
</feature>
<dbReference type="SMART" id="SM00105">
    <property type="entry name" value="ArfGap"/>
    <property type="match status" value="1"/>
</dbReference>
<dbReference type="PRINTS" id="PR00405">
    <property type="entry name" value="REVINTRACTNG"/>
</dbReference>
<dbReference type="CDD" id="cd08838">
    <property type="entry name" value="ArfGap_AGFG"/>
    <property type="match status" value="1"/>
</dbReference>
<feature type="region of interest" description="Disordered" evidence="2">
    <location>
        <begin position="767"/>
        <end position="816"/>
    </location>
</feature>
<gene>
    <name evidence="4" type="ORF">PTTT1_LOCUS2422</name>
</gene>
<feature type="compositionally biased region" description="Low complexity" evidence="2">
    <location>
        <begin position="520"/>
        <end position="531"/>
    </location>
</feature>
<feature type="compositionally biased region" description="Polar residues" evidence="2">
    <location>
        <begin position="664"/>
        <end position="676"/>
    </location>
</feature>
<feature type="compositionally biased region" description="Polar residues" evidence="2">
    <location>
        <begin position="791"/>
        <end position="804"/>
    </location>
</feature>
<evidence type="ECO:0000313" key="4">
    <source>
        <dbReference type="EMBL" id="CAG9276982.1"/>
    </source>
</evidence>
<dbReference type="PANTHER" id="PTHR46085">
    <property type="entry name" value="ARFGAP/RECO-RELATED"/>
    <property type="match status" value="1"/>
</dbReference>
<feature type="region of interest" description="Disordered" evidence="2">
    <location>
        <begin position="953"/>
        <end position="979"/>
    </location>
</feature>
<feature type="compositionally biased region" description="Low complexity" evidence="2">
    <location>
        <begin position="204"/>
        <end position="222"/>
    </location>
</feature>
<dbReference type="PANTHER" id="PTHR46085:SF3">
    <property type="entry name" value="ARF GTPASE ACTIVATING PROTEIN"/>
    <property type="match status" value="1"/>
</dbReference>
<accession>A0A8J9SMI8</accession>
<feature type="compositionally biased region" description="Polar residues" evidence="2">
    <location>
        <begin position="601"/>
        <end position="629"/>
    </location>
</feature>
<feature type="compositionally biased region" description="Polar residues" evidence="2">
    <location>
        <begin position="414"/>
        <end position="432"/>
    </location>
</feature>
<dbReference type="GO" id="GO:0008270">
    <property type="term" value="F:zinc ion binding"/>
    <property type="evidence" value="ECO:0007669"/>
    <property type="project" value="UniProtKB-KW"/>
</dbReference>
<dbReference type="InterPro" id="IPR044820">
    <property type="entry name" value="AGD14-like"/>
</dbReference>
<feature type="region of interest" description="Disordered" evidence="2">
    <location>
        <begin position="474"/>
        <end position="693"/>
    </location>
</feature>
<protein>
    <recommendedName>
        <fullName evidence="3">Arf-GAP domain-containing protein</fullName>
    </recommendedName>
</protein>
<feature type="region of interest" description="Disordered" evidence="2">
    <location>
        <begin position="1"/>
        <end position="35"/>
    </location>
</feature>
<name>A0A8J9SMI8_PHATR</name>
<feature type="compositionally biased region" description="Polar residues" evidence="2">
    <location>
        <begin position="331"/>
        <end position="348"/>
    </location>
</feature>
<proteinExistence type="predicted"/>
<feature type="compositionally biased region" description="Polar residues" evidence="2">
    <location>
        <begin position="360"/>
        <end position="374"/>
    </location>
</feature>
<feature type="region of interest" description="Disordered" evidence="2">
    <location>
        <begin position="154"/>
        <end position="297"/>
    </location>
</feature>
<dbReference type="InterPro" id="IPR038508">
    <property type="entry name" value="ArfGAP_dom_sf"/>
</dbReference>
<keyword evidence="1" id="KW-0863">Zinc-finger</keyword>
<dbReference type="AlphaFoldDB" id="A0A8J9SMI8"/>
<dbReference type="Pfam" id="PF01412">
    <property type="entry name" value="ArfGap"/>
    <property type="match status" value="1"/>
</dbReference>